<proteinExistence type="predicted"/>
<dbReference type="Pfam" id="PF14028">
    <property type="entry name" value="Lant_dehydr_C"/>
    <property type="match status" value="1"/>
</dbReference>
<dbReference type="InterPro" id="IPR023809">
    <property type="entry name" value="Thiopep_bacteriocin_synth_dom"/>
</dbReference>
<dbReference type="NCBIfam" id="TIGR03891">
    <property type="entry name" value="thiopep_ocin"/>
    <property type="match status" value="1"/>
</dbReference>
<dbReference type="AlphaFoldDB" id="A0A365H7K1"/>
<comment type="caution">
    <text evidence="2">The sequence shown here is derived from an EMBL/GenBank/DDBJ whole genome shotgun (WGS) entry which is preliminary data.</text>
</comment>
<name>A0A365H7K1_9ACTN</name>
<dbReference type="EMBL" id="QLYX01000004">
    <property type="protein sequence ID" value="RAY14998.1"/>
    <property type="molecule type" value="Genomic_DNA"/>
</dbReference>
<evidence type="ECO:0000313" key="3">
    <source>
        <dbReference type="Proteomes" id="UP000251891"/>
    </source>
</evidence>
<dbReference type="OrthoDB" id="4678170at2"/>
<evidence type="ECO:0000259" key="1">
    <source>
        <dbReference type="Pfam" id="PF14028"/>
    </source>
</evidence>
<protein>
    <submittedName>
        <fullName evidence="2">Methyltransferase</fullName>
    </submittedName>
</protein>
<gene>
    <name evidence="2" type="ORF">DPM19_09615</name>
</gene>
<keyword evidence="2" id="KW-0489">Methyltransferase</keyword>
<organism evidence="2 3">
    <name type="scientific">Actinomadura craniellae</name>
    <dbReference type="NCBI Taxonomy" id="2231787"/>
    <lineage>
        <taxon>Bacteria</taxon>
        <taxon>Bacillati</taxon>
        <taxon>Actinomycetota</taxon>
        <taxon>Actinomycetes</taxon>
        <taxon>Streptosporangiales</taxon>
        <taxon>Thermomonosporaceae</taxon>
        <taxon>Actinomadura</taxon>
    </lineage>
</organism>
<dbReference type="Proteomes" id="UP000251891">
    <property type="component" value="Unassembled WGS sequence"/>
</dbReference>
<accession>A0A365H7K1</accession>
<sequence length="274" mass="30301">MDGTEGWQQINIHFADWASAEGVAVTDLAPLLRQAQDDALLTGWFFVRKAPCWRLRYRPRTDPAQADDLLHGRLTRLATTRRITAFRHVVYEPELHAFGGPAGLATAHHLFHDDSRHLLTHLAHDRNGHRRELAVLLCCALLRGAGLDWYEQGDVWSRVADHRPPDQPLTAERRRTLEPALRRLLQVDTAPLTADGGPLAHTAEWPAAFTGAGEKLAALAGTGRLHRGLRAVLAHHVIFTWNRHGLPYPAQTALAHTAAQVVFGPNPTTEGATP</sequence>
<feature type="domain" description="Thiopeptide-type bacteriocin biosynthesis" evidence="1">
    <location>
        <begin position="7"/>
        <end position="261"/>
    </location>
</feature>
<dbReference type="GO" id="GO:0032259">
    <property type="term" value="P:methylation"/>
    <property type="evidence" value="ECO:0007669"/>
    <property type="project" value="UniProtKB-KW"/>
</dbReference>
<evidence type="ECO:0000313" key="2">
    <source>
        <dbReference type="EMBL" id="RAY14998.1"/>
    </source>
</evidence>
<dbReference type="GO" id="GO:0008168">
    <property type="term" value="F:methyltransferase activity"/>
    <property type="evidence" value="ECO:0007669"/>
    <property type="project" value="UniProtKB-KW"/>
</dbReference>
<keyword evidence="2" id="KW-0808">Transferase</keyword>
<dbReference type="RefSeq" id="WP_111865165.1">
    <property type="nucleotide sequence ID" value="NZ_QLYX01000004.1"/>
</dbReference>
<keyword evidence="3" id="KW-1185">Reference proteome</keyword>
<reference evidence="2 3" key="1">
    <citation type="submission" date="2018-06" db="EMBL/GenBank/DDBJ databases">
        <title>Actinomadura craniellae sp. nov. isolated from marine sponge Craniella sp.</title>
        <authorList>
            <person name="Li L."/>
            <person name="Xu Q.H."/>
            <person name="Lin H.W."/>
            <person name="Lu Y.H."/>
        </authorList>
    </citation>
    <scope>NUCLEOTIDE SEQUENCE [LARGE SCALE GENOMIC DNA]</scope>
    <source>
        <strain evidence="2 3">LHW63021</strain>
    </source>
</reference>